<keyword evidence="3" id="KW-1185">Reference proteome</keyword>
<reference evidence="2 3" key="1">
    <citation type="submission" date="2019-08" db="EMBL/GenBank/DDBJ databases">
        <title>Genomes of Subsaximicrobium wynnwilliamsii strains.</title>
        <authorList>
            <person name="Bowman J.P."/>
        </authorList>
    </citation>
    <scope>NUCLEOTIDE SEQUENCE [LARGE SCALE GENOMIC DNA]</scope>
    <source>
        <strain evidence="2 3">2-80-2</strain>
    </source>
</reference>
<dbReference type="EMBL" id="VORO01000030">
    <property type="protein sequence ID" value="TXD87061.1"/>
    <property type="molecule type" value="Genomic_DNA"/>
</dbReference>
<feature type="signal peptide" evidence="1">
    <location>
        <begin position="1"/>
        <end position="19"/>
    </location>
</feature>
<protein>
    <submittedName>
        <fullName evidence="2">Uncharacterized protein</fullName>
    </submittedName>
</protein>
<dbReference type="PROSITE" id="PS51257">
    <property type="entry name" value="PROKAR_LIPOPROTEIN"/>
    <property type="match status" value="1"/>
</dbReference>
<organism evidence="2 3">
    <name type="scientific">Subsaximicrobium wynnwilliamsii</name>
    <dbReference type="NCBI Taxonomy" id="291179"/>
    <lineage>
        <taxon>Bacteria</taxon>
        <taxon>Pseudomonadati</taxon>
        <taxon>Bacteroidota</taxon>
        <taxon>Flavobacteriia</taxon>
        <taxon>Flavobacteriales</taxon>
        <taxon>Flavobacteriaceae</taxon>
        <taxon>Subsaximicrobium</taxon>
    </lineage>
</organism>
<dbReference type="OrthoDB" id="1431586at2"/>
<dbReference type="RefSeq" id="WP_147088149.1">
    <property type="nucleotide sequence ID" value="NZ_VORM01000031.1"/>
</dbReference>
<evidence type="ECO:0000313" key="3">
    <source>
        <dbReference type="Proteomes" id="UP000321578"/>
    </source>
</evidence>
<proteinExistence type="predicted"/>
<accession>A0A5C6ZBF1</accession>
<dbReference type="Proteomes" id="UP000321578">
    <property type="component" value="Unassembled WGS sequence"/>
</dbReference>
<evidence type="ECO:0000256" key="1">
    <source>
        <dbReference type="SAM" id="SignalP"/>
    </source>
</evidence>
<comment type="caution">
    <text evidence="2">The sequence shown here is derived from an EMBL/GenBank/DDBJ whole genome shotgun (WGS) entry which is preliminary data.</text>
</comment>
<evidence type="ECO:0000313" key="2">
    <source>
        <dbReference type="EMBL" id="TXD87061.1"/>
    </source>
</evidence>
<keyword evidence="1" id="KW-0732">Signal</keyword>
<gene>
    <name evidence="2" type="ORF">ESY86_18180</name>
</gene>
<feature type="chain" id="PRO_5022838990" evidence="1">
    <location>
        <begin position="20"/>
        <end position="236"/>
    </location>
</feature>
<name>A0A5C6ZBF1_9FLAO</name>
<dbReference type="AlphaFoldDB" id="A0A5C6ZBF1"/>
<sequence>MKKNYRIIFALLLAGLVFSCETRFEDDIRVLARGSVVNESGAAVADAEIAVFTRRGTSSIFSGSSSSDEFLLGRNQSQSDGTFEVISLFDRDLDFSIQITLDEDHTNYAYLTSTVEYLPDDLVFDLETVTLKTIGTVLFNISRISEEGTSMAYSFNYKDTRCVAYFVDGELDPDQSYCLEPITINRVLNDNRPDIENSFRTPFGTEVEFTYSINDAAPITETFIVNQSTYEFNFTY</sequence>